<evidence type="ECO:0000259" key="1">
    <source>
        <dbReference type="Pfam" id="PF12728"/>
    </source>
</evidence>
<organism evidence="2 3">
    <name type="scientific">Candidatus Accumulibacter meliphilus</name>
    <dbReference type="NCBI Taxonomy" id="2211374"/>
    <lineage>
        <taxon>Bacteria</taxon>
        <taxon>Pseudomonadati</taxon>
        <taxon>Pseudomonadota</taxon>
        <taxon>Betaproteobacteria</taxon>
        <taxon>Candidatus Accumulibacter</taxon>
    </lineage>
</organism>
<sequence>MTIQEIIESSRRLLDEKAAAEYLSIAPGTLSVWRSTGRHTLPFIKVGRNVRYRVSDLDAWLSKRTRETGATA</sequence>
<gene>
    <name evidence="2" type="ORF">DVS81_10720</name>
</gene>
<comment type="caution">
    <text evidence="2">The sequence shown here is derived from an EMBL/GenBank/DDBJ whole genome shotgun (WGS) entry which is preliminary data.</text>
</comment>
<reference evidence="2 3" key="1">
    <citation type="submission" date="2018-05" db="EMBL/GenBank/DDBJ databases">
        <title>Integrated omic analyses show evidence that a Ca. Accumulibacter phosphatis strain performs denitrification under micro-aerobic conditions.</title>
        <authorList>
            <person name="Camejo P.Y."/>
            <person name="Katherine M.D."/>
            <person name="Daniel N.R."/>
        </authorList>
    </citation>
    <scope>NUCLEOTIDE SEQUENCE [LARGE SCALE GENOMIC DNA]</scope>
    <source>
        <strain evidence="2">UW-LDO-IC</strain>
    </source>
</reference>
<feature type="domain" description="Helix-turn-helix" evidence="1">
    <location>
        <begin position="14"/>
        <end position="64"/>
    </location>
</feature>
<evidence type="ECO:0000313" key="2">
    <source>
        <dbReference type="EMBL" id="RDE50517.1"/>
    </source>
</evidence>
<proteinExistence type="predicted"/>
<keyword evidence="2" id="KW-0238">DNA-binding</keyword>
<dbReference type="Gene3D" id="1.10.10.10">
    <property type="entry name" value="Winged helix-like DNA-binding domain superfamily/Winged helix DNA-binding domain"/>
    <property type="match status" value="1"/>
</dbReference>
<accession>A0A369XQM0</accession>
<dbReference type="GO" id="GO:0003677">
    <property type="term" value="F:DNA binding"/>
    <property type="evidence" value="ECO:0007669"/>
    <property type="project" value="UniProtKB-KW"/>
</dbReference>
<dbReference type="InterPro" id="IPR009061">
    <property type="entry name" value="DNA-bd_dom_put_sf"/>
</dbReference>
<dbReference type="Proteomes" id="UP000253831">
    <property type="component" value="Unassembled WGS sequence"/>
</dbReference>
<evidence type="ECO:0000313" key="3">
    <source>
        <dbReference type="Proteomes" id="UP000253831"/>
    </source>
</evidence>
<protein>
    <submittedName>
        <fullName evidence="2">DNA-binding protein</fullName>
    </submittedName>
</protein>
<dbReference type="InterPro" id="IPR041657">
    <property type="entry name" value="HTH_17"/>
</dbReference>
<dbReference type="SUPFAM" id="SSF46955">
    <property type="entry name" value="Putative DNA-binding domain"/>
    <property type="match status" value="1"/>
</dbReference>
<dbReference type="AlphaFoldDB" id="A0A369XQM0"/>
<dbReference type="Pfam" id="PF12728">
    <property type="entry name" value="HTH_17"/>
    <property type="match status" value="1"/>
</dbReference>
<name>A0A369XQM0_9PROT</name>
<dbReference type="EMBL" id="QPGA01000018">
    <property type="protein sequence ID" value="RDE50517.1"/>
    <property type="molecule type" value="Genomic_DNA"/>
</dbReference>
<dbReference type="InterPro" id="IPR036388">
    <property type="entry name" value="WH-like_DNA-bd_sf"/>
</dbReference>